<comment type="caution">
    <text evidence="10">The sequence shown here is derived from an EMBL/GenBank/DDBJ whole genome shotgun (WGS) entry which is preliminary data.</text>
</comment>
<comment type="similarity">
    <text evidence="1">Belongs to the ATP-dependent AMP-binding enzyme family.</text>
</comment>
<evidence type="ECO:0000256" key="1">
    <source>
        <dbReference type="ARBA" id="ARBA00006432"/>
    </source>
</evidence>
<keyword evidence="11" id="KW-1185">Reference proteome</keyword>
<feature type="domain" description="AMP-dependent synthetase/ligase" evidence="7">
    <location>
        <begin position="70"/>
        <end position="461"/>
    </location>
</feature>
<evidence type="ECO:0000256" key="2">
    <source>
        <dbReference type="ARBA" id="ARBA00022598"/>
    </source>
</evidence>
<dbReference type="Gene3D" id="3.40.50.12780">
    <property type="entry name" value="N-terminal domain of ligase-like"/>
    <property type="match status" value="1"/>
</dbReference>
<dbReference type="Proteomes" id="UP000612329">
    <property type="component" value="Unassembled WGS sequence"/>
</dbReference>
<dbReference type="InterPro" id="IPR032387">
    <property type="entry name" value="ACAS_N"/>
</dbReference>
<protein>
    <recommendedName>
        <fullName evidence="6">Acetate--CoA ligase</fullName>
        <ecNumber evidence="6">6.2.1.1</ecNumber>
    </recommendedName>
</protein>
<dbReference type="RefSeq" id="WP_188654298.1">
    <property type="nucleotide sequence ID" value="NZ_BMNR01000007.1"/>
</dbReference>
<accession>A0A8J3FID6</accession>
<evidence type="ECO:0000256" key="5">
    <source>
        <dbReference type="ARBA" id="ARBA00022990"/>
    </source>
</evidence>
<sequence length="635" mass="71758">MSNYHIKHLEEYYQVYRKSVREPENFWAEVAEEHFIWRKKWNNVLSWDFRKPEIKWFEGAKLNITENCIDRHLRTKGDKTAIIFEPNNPDEVAQYITYNDLYDRVCKMANVLKEQGVKKGDRVCIYLPMIPELAVSLLACARIGAIHSVVFAGFSSKALATRINDSECKFVIASDGSYRGSKSIDLKGIVDEALEQCPCVQTVLVVKRVHSEVTMKAGRDIWLQPLLDNASGDCVPEIMDAEDPLFILYTSGSTGKPKGMVHTTAGYMVYTAYTFKNVFQYKDDDVYWCTADIGWITGHSYIVYGPLANGATTVMFEGVPHYPDFGRFWQIVDKHKINQFYTAPTAIRALAKQNISFAEAQDLSSLRVLGSVGEPINEEAWHWYNDIIGKKKSPIVDTWWQTETGGIMITPIPFVTPTKPTYATLPFIGIQPALMDENGEEIKGNQVDGRLCIKFPWPSIARTIWGDHQRYKDTYFSAFDNKYFTGDGALRDEVGYYRITGRVDDVIIVSGHNLGTAPIEDAINEHPAVAESAIVGFPHDIKGNALYGYVILKETGEGRDHNNLRNEINQIITEHVGPIAKLDKIQFTSGLPKTRSGKIMRRILRKIACKDINNLGDTSTLLNPEVVQEIIDNAL</sequence>
<evidence type="ECO:0000313" key="10">
    <source>
        <dbReference type="EMBL" id="GGK32169.1"/>
    </source>
</evidence>
<dbReference type="Gene3D" id="3.30.300.30">
    <property type="match status" value="1"/>
</dbReference>
<reference evidence="10" key="1">
    <citation type="journal article" date="2014" name="Int. J. Syst. Evol. Microbiol.">
        <title>Complete genome sequence of Corynebacterium casei LMG S-19264T (=DSM 44701T), isolated from a smear-ripened cheese.</title>
        <authorList>
            <consortium name="US DOE Joint Genome Institute (JGI-PGF)"/>
            <person name="Walter F."/>
            <person name="Albersmeier A."/>
            <person name="Kalinowski J."/>
            <person name="Ruckert C."/>
        </authorList>
    </citation>
    <scope>NUCLEOTIDE SEQUENCE</scope>
    <source>
        <strain evidence="10">JCM 12862</strain>
    </source>
</reference>
<reference evidence="10" key="2">
    <citation type="submission" date="2020-09" db="EMBL/GenBank/DDBJ databases">
        <authorList>
            <person name="Sun Q."/>
            <person name="Ohkuma M."/>
        </authorList>
    </citation>
    <scope>NUCLEOTIDE SEQUENCE</scope>
    <source>
        <strain evidence="10">JCM 12862</strain>
    </source>
</reference>
<dbReference type="EMBL" id="BMNR01000007">
    <property type="protein sequence ID" value="GGK32169.1"/>
    <property type="molecule type" value="Genomic_DNA"/>
</dbReference>
<name>A0A8J3FID6_9FLAO</name>
<organism evidence="10 11">
    <name type="scientific">Yeosuana aromativorans</name>
    <dbReference type="NCBI Taxonomy" id="288019"/>
    <lineage>
        <taxon>Bacteria</taxon>
        <taxon>Pseudomonadati</taxon>
        <taxon>Bacteroidota</taxon>
        <taxon>Flavobacteriia</taxon>
        <taxon>Flavobacteriales</taxon>
        <taxon>Flavobacteriaceae</taxon>
        <taxon>Yeosuana</taxon>
    </lineage>
</organism>
<dbReference type="GO" id="GO:0019427">
    <property type="term" value="P:acetyl-CoA biosynthetic process from acetate"/>
    <property type="evidence" value="ECO:0007669"/>
    <property type="project" value="UniProtKB-UniRule"/>
</dbReference>
<evidence type="ECO:0000256" key="4">
    <source>
        <dbReference type="ARBA" id="ARBA00022840"/>
    </source>
</evidence>
<dbReference type="SUPFAM" id="SSF56801">
    <property type="entry name" value="Acetyl-CoA synthetase-like"/>
    <property type="match status" value="1"/>
</dbReference>
<keyword evidence="2" id="KW-0436">Ligase</keyword>
<evidence type="ECO:0000256" key="3">
    <source>
        <dbReference type="ARBA" id="ARBA00022741"/>
    </source>
</evidence>
<dbReference type="GO" id="GO:0003987">
    <property type="term" value="F:acetate-CoA ligase activity"/>
    <property type="evidence" value="ECO:0007669"/>
    <property type="project" value="UniProtKB-UniRule"/>
</dbReference>
<dbReference type="GO" id="GO:0005524">
    <property type="term" value="F:ATP binding"/>
    <property type="evidence" value="ECO:0007669"/>
    <property type="project" value="UniProtKB-KW"/>
</dbReference>
<dbReference type="PANTHER" id="PTHR24095:SF14">
    <property type="entry name" value="ACETYL-COENZYME A SYNTHETASE 1"/>
    <property type="match status" value="1"/>
</dbReference>
<dbReference type="Pfam" id="PF00501">
    <property type="entry name" value="AMP-binding"/>
    <property type="match status" value="1"/>
</dbReference>
<evidence type="ECO:0000256" key="6">
    <source>
        <dbReference type="NCBIfam" id="TIGR02188"/>
    </source>
</evidence>
<gene>
    <name evidence="10" type="primary">acsA</name>
    <name evidence="10" type="ORF">GCM10007962_28140</name>
</gene>
<dbReference type="PANTHER" id="PTHR24095">
    <property type="entry name" value="ACETYL-COENZYME A SYNTHETASE"/>
    <property type="match status" value="1"/>
</dbReference>
<evidence type="ECO:0000313" key="11">
    <source>
        <dbReference type="Proteomes" id="UP000612329"/>
    </source>
</evidence>
<evidence type="ECO:0000259" key="7">
    <source>
        <dbReference type="Pfam" id="PF00501"/>
    </source>
</evidence>
<dbReference type="PROSITE" id="PS00455">
    <property type="entry name" value="AMP_BINDING"/>
    <property type="match status" value="1"/>
</dbReference>
<dbReference type="FunFam" id="3.40.50.12780:FF:000001">
    <property type="entry name" value="Acetyl-coenzyme A synthetase"/>
    <property type="match status" value="1"/>
</dbReference>
<dbReference type="InterPro" id="IPR020845">
    <property type="entry name" value="AMP-binding_CS"/>
</dbReference>
<feature type="domain" description="Acetyl-coenzyme A synthetase N-terminal" evidence="9">
    <location>
        <begin position="12"/>
        <end position="68"/>
    </location>
</feature>
<dbReference type="NCBIfam" id="NF001208">
    <property type="entry name" value="PRK00174.1"/>
    <property type="match status" value="1"/>
</dbReference>
<dbReference type="AlphaFoldDB" id="A0A8J3FID6"/>
<dbReference type="CDD" id="cd05966">
    <property type="entry name" value="ACS"/>
    <property type="match status" value="1"/>
</dbReference>
<dbReference type="Pfam" id="PF13193">
    <property type="entry name" value="AMP-binding_C"/>
    <property type="match status" value="1"/>
</dbReference>
<dbReference type="GO" id="GO:0016208">
    <property type="term" value="F:AMP binding"/>
    <property type="evidence" value="ECO:0007669"/>
    <property type="project" value="InterPro"/>
</dbReference>
<proteinExistence type="inferred from homology"/>
<dbReference type="InterPro" id="IPR045851">
    <property type="entry name" value="AMP-bd_C_sf"/>
</dbReference>
<keyword evidence="5" id="KW-0007">Acetylation</keyword>
<dbReference type="InterPro" id="IPR011904">
    <property type="entry name" value="Ac_CoA_lig"/>
</dbReference>
<dbReference type="InterPro" id="IPR000873">
    <property type="entry name" value="AMP-dep_synth/lig_dom"/>
</dbReference>
<dbReference type="InterPro" id="IPR025110">
    <property type="entry name" value="AMP-bd_C"/>
</dbReference>
<dbReference type="EC" id="6.2.1.1" evidence="6"/>
<feature type="domain" description="AMP-binding enzyme C-terminal" evidence="8">
    <location>
        <begin position="519"/>
        <end position="598"/>
    </location>
</feature>
<dbReference type="InterPro" id="IPR042099">
    <property type="entry name" value="ANL_N_sf"/>
</dbReference>
<dbReference type="NCBIfam" id="TIGR02188">
    <property type="entry name" value="Ac_CoA_lig_AcsA"/>
    <property type="match status" value="1"/>
</dbReference>
<keyword evidence="3" id="KW-0547">Nucleotide-binding</keyword>
<dbReference type="Pfam" id="PF16177">
    <property type="entry name" value="ACAS_N"/>
    <property type="match status" value="1"/>
</dbReference>
<evidence type="ECO:0000259" key="9">
    <source>
        <dbReference type="Pfam" id="PF16177"/>
    </source>
</evidence>
<evidence type="ECO:0000259" key="8">
    <source>
        <dbReference type="Pfam" id="PF13193"/>
    </source>
</evidence>
<keyword evidence="4" id="KW-0067">ATP-binding</keyword>